<dbReference type="AlphaFoldDB" id="A0A232EWK9"/>
<comment type="caution">
    <text evidence="2">The sequence shown here is derived from an EMBL/GenBank/DDBJ whole genome shotgun (WGS) entry which is preliminary data.</text>
</comment>
<sequence length="302" mass="35499">MQVIRTEYAEIHLVYGACNEVGHAAAAEYRQRYPNRRHPDVQTFTLLHQRLVETVSFEVRNPDGGRQRGARDEFDEAILDCFAEDPTTSLRRTARFLETSYSMCQRVMKEDGQHPHKSRCIYEIMECDRENRMIFSHLIVEEHERDPNFLDQILWTDESTHVRTGMVNPHNEHHWAHQNSFLAREDRFQHKFSINMWAELFGNRVVGPWELPDRLDGHNYLRFLREDLPMLLDEVVTPEQQQHIILMHDGAPAHFAIDVSNHLDNLFPGRWIGRGGPTPWPARSADLNPLDYFYWGNSKESV</sequence>
<accession>A0A232EWK9</accession>
<feature type="domain" description="DUF4817" evidence="1">
    <location>
        <begin position="7"/>
        <end position="51"/>
    </location>
</feature>
<organism evidence="2 3">
    <name type="scientific">Trichomalopsis sarcophagae</name>
    <dbReference type="NCBI Taxonomy" id="543379"/>
    <lineage>
        <taxon>Eukaryota</taxon>
        <taxon>Metazoa</taxon>
        <taxon>Ecdysozoa</taxon>
        <taxon>Arthropoda</taxon>
        <taxon>Hexapoda</taxon>
        <taxon>Insecta</taxon>
        <taxon>Pterygota</taxon>
        <taxon>Neoptera</taxon>
        <taxon>Endopterygota</taxon>
        <taxon>Hymenoptera</taxon>
        <taxon>Apocrita</taxon>
        <taxon>Proctotrupomorpha</taxon>
        <taxon>Chalcidoidea</taxon>
        <taxon>Pteromalidae</taxon>
        <taxon>Pteromalinae</taxon>
        <taxon>Trichomalopsis</taxon>
    </lineage>
</organism>
<evidence type="ECO:0000259" key="1">
    <source>
        <dbReference type="Pfam" id="PF16087"/>
    </source>
</evidence>
<dbReference type="PANTHER" id="PTHR47326">
    <property type="entry name" value="TRANSPOSABLE ELEMENT TC3 TRANSPOSASE-LIKE PROTEIN"/>
    <property type="match status" value="1"/>
</dbReference>
<reference evidence="2 3" key="1">
    <citation type="journal article" date="2017" name="Curr. Biol.">
        <title>The Evolution of Venom by Co-option of Single-Copy Genes.</title>
        <authorList>
            <person name="Martinson E.O."/>
            <person name="Mrinalini"/>
            <person name="Kelkar Y.D."/>
            <person name="Chang C.H."/>
            <person name="Werren J.H."/>
        </authorList>
    </citation>
    <scope>NUCLEOTIDE SEQUENCE [LARGE SCALE GENOMIC DNA]</scope>
    <source>
        <strain evidence="2 3">Alberta</strain>
        <tissue evidence="2">Whole body</tissue>
    </source>
</reference>
<dbReference type="InterPro" id="IPR036397">
    <property type="entry name" value="RNaseH_sf"/>
</dbReference>
<evidence type="ECO:0000313" key="3">
    <source>
        <dbReference type="Proteomes" id="UP000215335"/>
    </source>
</evidence>
<keyword evidence="3" id="KW-1185">Reference proteome</keyword>
<name>A0A232EWK9_9HYME</name>
<evidence type="ECO:0000313" key="2">
    <source>
        <dbReference type="EMBL" id="OXU22739.1"/>
    </source>
</evidence>
<dbReference type="Proteomes" id="UP000215335">
    <property type="component" value="Unassembled WGS sequence"/>
</dbReference>
<dbReference type="Gene3D" id="3.30.420.10">
    <property type="entry name" value="Ribonuclease H-like superfamily/Ribonuclease H"/>
    <property type="match status" value="1"/>
</dbReference>
<gene>
    <name evidence="2" type="ORF">TSAR_012347</name>
</gene>
<dbReference type="GO" id="GO:0003676">
    <property type="term" value="F:nucleic acid binding"/>
    <property type="evidence" value="ECO:0007669"/>
    <property type="project" value="InterPro"/>
</dbReference>
<dbReference type="STRING" id="543379.A0A232EWK9"/>
<dbReference type="InterPro" id="IPR032135">
    <property type="entry name" value="DUF4817"/>
</dbReference>
<dbReference type="PANTHER" id="PTHR47326:SF1">
    <property type="entry name" value="HTH PSQ-TYPE DOMAIN-CONTAINING PROTEIN"/>
    <property type="match status" value="1"/>
</dbReference>
<protein>
    <recommendedName>
        <fullName evidence="1">DUF4817 domain-containing protein</fullName>
    </recommendedName>
</protein>
<dbReference type="OrthoDB" id="7699088at2759"/>
<dbReference type="EMBL" id="NNAY01001847">
    <property type="protein sequence ID" value="OXU22739.1"/>
    <property type="molecule type" value="Genomic_DNA"/>
</dbReference>
<proteinExistence type="predicted"/>
<dbReference type="Pfam" id="PF16087">
    <property type="entry name" value="DUF4817"/>
    <property type="match status" value="1"/>
</dbReference>